<name>A0A9Q8SIE4_9PEZI</name>
<evidence type="ECO:0000256" key="3">
    <source>
        <dbReference type="ARBA" id="ARBA00022692"/>
    </source>
</evidence>
<dbReference type="GO" id="GO:0015171">
    <property type="term" value="F:amino acid transmembrane transporter activity"/>
    <property type="evidence" value="ECO:0007669"/>
    <property type="project" value="TreeGrafter"/>
</dbReference>
<dbReference type="KEGG" id="clup:CLUP02_03417"/>
<keyword evidence="2" id="KW-0813">Transport</keyword>
<dbReference type="EMBL" id="CP019474">
    <property type="protein sequence ID" value="UQC77944.1"/>
    <property type="molecule type" value="Genomic_DNA"/>
</dbReference>
<dbReference type="Gene3D" id="1.20.1740.10">
    <property type="entry name" value="Amino acid/polyamine transporter I"/>
    <property type="match status" value="1"/>
</dbReference>
<dbReference type="InterPro" id="IPR004841">
    <property type="entry name" value="AA-permease/SLC12A_dom"/>
</dbReference>
<feature type="region of interest" description="Disordered" evidence="7">
    <location>
        <begin position="1"/>
        <end position="33"/>
    </location>
</feature>
<feature type="transmembrane region" description="Helical" evidence="8">
    <location>
        <begin position="472"/>
        <end position="496"/>
    </location>
</feature>
<evidence type="ECO:0000256" key="7">
    <source>
        <dbReference type="SAM" id="MobiDB-lite"/>
    </source>
</evidence>
<feature type="domain" description="Amino acid permease/ SLC12A" evidence="9">
    <location>
        <begin position="152"/>
        <end position="535"/>
    </location>
</feature>
<dbReference type="InterPro" id="IPR050524">
    <property type="entry name" value="APC_YAT"/>
</dbReference>
<keyword evidence="3 8" id="KW-0812">Transmembrane</keyword>
<evidence type="ECO:0000256" key="6">
    <source>
        <dbReference type="ARBA" id="ARBA00023136"/>
    </source>
</evidence>
<gene>
    <name evidence="10" type="ORF">CLUP02_03417</name>
</gene>
<feature type="transmembrane region" description="Helical" evidence="8">
    <location>
        <begin position="301"/>
        <end position="320"/>
    </location>
</feature>
<evidence type="ECO:0000256" key="5">
    <source>
        <dbReference type="ARBA" id="ARBA00022989"/>
    </source>
</evidence>
<feature type="transmembrane region" description="Helical" evidence="8">
    <location>
        <begin position="400"/>
        <end position="417"/>
    </location>
</feature>
<comment type="subcellular location">
    <subcellularLocation>
        <location evidence="1">Membrane</location>
        <topology evidence="1">Multi-pass membrane protein</topology>
    </subcellularLocation>
</comment>
<organism evidence="10 11">
    <name type="scientific">Colletotrichum lupini</name>
    <dbReference type="NCBI Taxonomy" id="145971"/>
    <lineage>
        <taxon>Eukaryota</taxon>
        <taxon>Fungi</taxon>
        <taxon>Dikarya</taxon>
        <taxon>Ascomycota</taxon>
        <taxon>Pezizomycotina</taxon>
        <taxon>Sordariomycetes</taxon>
        <taxon>Hypocreomycetidae</taxon>
        <taxon>Glomerellales</taxon>
        <taxon>Glomerellaceae</taxon>
        <taxon>Colletotrichum</taxon>
        <taxon>Colletotrichum acutatum species complex</taxon>
    </lineage>
</organism>
<dbReference type="PANTHER" id="PTHR43341">
    <property type="entry name" value="AMINO ACID PERMEASE"/>
    <property type="match status" value="1"/>
</dbReference>
<dbReference type="GO" id="GO:0016020">
    <property type="term" value="C:membrane"/>
    <property type="evidence" value="ECO:0007669"/>
    <property type="project" value="UniProtKB-SubCell"/>
</dbReference>
<dbReference type="PANTHER" id="PTHR43341:SF1">
    <property type="entry name" value="GENERAL AMINO-ACID PERMEASE GAP1"/>
    <property type="match status" value="1"/>
</dbReference>
<dbReference type="GeneID" id="73337449"/>
<evidence type="ECO:0000259" key="9">
    <source>
        <dbReference type="Pfam" id="PF00324"/>
    </source>
</evidence>
<proteinExistence type="predicted"/>
<feature type="transmembrane region" description="Helical" evidence="8">
    <location>
        <begin position="260"/>
        <end position="280"/>
    </location>
</feature>
<accession>A0A9Q8SIE4</accession>
<dbReference type="AlphaFoldDB" id="A0A9Q8SIE4"/>
<evidence type="ECO:0000256" key="8">
    <source>
        <dbReference type="SAM" id="Phobius"/>
    </source>
</evidence>
<feature type="transmembrane region" description="Helical" evidence="8">
    <location>
        <begin position="187"/>
        <end position="206"/>
    </location>
</feature>
<feature type="transmembrane region" description="Helical" evidence="8">
    <location>
        <begin position="160"/>
        <end position="181"/>
    </location>
</feature>
<evidence type="ECO:0000313" key="10">
    <source>
        <dbReference type="EMBL" id="UQC77944.1"/>
    </source>
</evidence>
<keyword evidence="6 8" id="KW-0472">Membrane</keyword>
<feature type="transmembrane region" description="Helical" evidence="8">
    <location>
        <begin position="429"/>
        <end position="451"/>
    </location>
</feature>
<protein>
    <submittedName>
        <fullName evidence="10">Amino acid permease</fullName>
    </submittedName>
</protein>
<feature type="transmembrane region" description="Helical" evidence="8">
    <location>
        <begin position="77"/>
        <end position="100"/>
    </location>
</feature>
<keyword evidence="5 8" id="KW-1133">Transmembrane helix</keyword>
<sequence>MSHQPTVVDDDKHYTKDPVVNSNGSYGGSHDEEVGVVTKGEPLQRNLKNRHMQMIAIGKLHRTPLFFSGPRSFTDSVLQAVLLVLVFSSVLVVLFEVVALPPWPSLRWLSCTPLMVPSTHTSADSSTLPGEYTHIASLADPEGPFSNMYTRGFAMGWDYAIAWLTVLPFELVAASITIKFWRDDLNMGIWVAVFLVVLGIIQIFGVRGYGEVEFVLSLIKIAACIGFIILGIVINCGGVGDKGYLGAKYWHDPGAFQNGFNGFAGVFVVAAFAFGGTELVGLAAAESDNPRKAIPMASKQVFWRIAFFYIVNLFILGLIVPANDPRLLGSSGANTKASPFVLAIQDAGIKVLPSIFNAVITIAVISVANSCTFGSTRTMQAMAERGMAPRFLAYVDKQGRPLWCVLIQIAFGLLAFIGESADSSTVFGWLLALSGLSYFFVWGSICLAHVRMRMAWKVQGFTLDQIPYKNPWGVWGSAVGLFLNIICLIATFYNALYPSPNAQPDATAFFQAYLAAPIVLFLYLLWKLISRDWRLYVPLREVDLKSGVVLADPSDEPAEVKTWANLPKRVARALF</sequence>
<dbReference type="Pfam" id="PF00324">
    <property type="entry name" value="AA_permease"/>
    <property type="match status" value="1"/>
</dbReference>
<dbReference type="RefSeq" id="XP_049139582.1">
    <property type="nucleotide sequence ID" value="XM_049282439.1"/>
</dbReference>
<evidence type="ECO:0000256" key="1">
    <source>
        <dbReference type="ARBA" id="ARBA00004141"/>
    </source>
</evidence>
<feature type="transmembrane region" description="Helical" evidence="8">
    <location>
        <begin position="508"/>
        <end position="526"/>
    </location>
</feature>
<reference evidence="10" key="1">
    <citation type="journal article" date="2021" name="Mol. Plant Microbe Interact.">
        <title>Complete Genome Sequence of the Plant-Pathogenic Fungus Colletotrichum lupini.</title>
        <authorList>
            <person name="Baroncelli R."/>
            <person name="Pensec F."/>
            <person name="Da Lio D."/>
            <person name="Boufleur T."/>
            <person name="Vicente I."/>
            <person name="Sarrocco S."/>
            <person name="Picot A."/>
            <person name="Baraldi E."/>
            <person name="Sukno S."/>
            <person name="Thon M."/>
            <person name="Le Floch G."/>
        </authorList>
    </citation>
    <scope>NUCLEOTIDE SEQUENCE</scope>
    <source>
        <strain evidence="10">IMI 504893</strain>
    </source>
</reference>
<evidence type="ECO:0000256" key="2">
    <source>
        <dbReference type="ARBA" id="ARBA00022448"/>
    </source>
</evidence>
<evidence type="ECO:0000313" key="11">
    <source>
        <dbReference type="Proteomes" id="UP000830671"/>
    </source>
</evidence>
<keyword evidence="11" id="KW-1185">Reference proteome</keyword>
<feature type="transmembrane region" description="Helical" evidence="8">
    <location>
        <begin position="218"/>
        <end position="240"/>
    </location>
</feature>
<dbReference type="Proteomes" id="UP000830671">
    <property type="component" value="Chromosome 2"/>
</dbReference>
<evidence type="ECO:0000256" key="4">
    <source>
        <dbReference type="ARBA" id="ARBA00022970"/>
    </source>
</evidence>
<feature type="transmembrane region" description="Helical" evidence="8">
    <location>
        <begin position="355"/>
        <end position="379"/>
    </location>
</feature>
<keyword evidence="4" id="KW-0029">Amino-acid transport</keyword>